<dbReference type="RefSeq" id="WP_200174966.1">
    <property type="nucleotide sequence ID" value="NZ_BAABKQ010000001.1"/>
</dbReference>
<evidence type="ECO:0000313" key="2">
    <source>
        <dbReference type="Proteomes" id="UP001500839"/>
    </source>
</evidence>
<dbReference type="EMBL" id="BAABKQ010000001">
    <property type="protein sequence ID" value="GAA4814004.1"/>
    <property type="molecule type" value="Genomic_DNA"/>
</dbReference>
<dbReference type="Proteomes" id="UP001500839">
    <property type="component" value="Unassembled WGS sequence"/>
</dbReference>
<gene>
    <name evidence="1" type="ORF">GCM10023353_18900</name>
</gene>
<reference evidence="2" key="1">
    <citation type="journal article" date="2019" name="Int. J. Syst. Evol. Microbiol.">
        <title>The Global Catalogue of Microorganisms (GCM) 10K type strain sequencing project: providing services to taxonomists for standard genome sequencing and annotation.</title>
        <authorList>
            <consortium name="The Broad Institute Genomics Platform"/>
            <consortium name="The Broad Institute Genome Sequencing Center for Infectious Disease"/>
            <person name="Wu L."/>
            <person name="Ma J."/>
        </authorList>
    </citation>
    <scope>NUCLEOTIDE SEQUENCE [LARGE SCALE GENOMIC DNA]</scope>
    <source>
        <strain evidence="2">JCM 18542</strain>
    </source>
</reference>
<comment type="caution">
    <text evidence="1">The sequence shown here is derived from an EMBL/GenBank/DDBJ whole genome shotgun (WGS) entry which is preliminary data.</text>
</comment>
<sequence length="130" mass="13617">MSTGDPAAAPPPDDDAAAESSFVIEDLSSGPAAHGFGSRSGRDFAFQVRRTVLRLELYRAGRKEPVPGPDDVVAVAELPVTDVDLDDARSVTALVRDALAEAERTEQPAGQHPTVVRTLLGKLGSVIDGI</sequence>
<name>A0ABP9CMW9_9ACTN</name>
<keyword evidence="2" id="KW-1185">Reference proteome</keyword>
<accession>A0ABP9CMW9</accession>
<proteinExistence type="predicted"/>
<protein>
    <submittedName>
        <fullName evidence="1">Uncharacterized protein</fullName>
    </submittedName>
</protein>
<evidence type="ECO:0000313" key="1">
    <source>
        <dbReference type="EMBL" id="GAA4814004.1"/>
    </source>
</evidence>
<organism evidence="1 2">
    <name type="scientific">Tomitella cavernea</name>
    <dbReference type="NCBI Taxonomy" id="1387982"/>
    <lineage>
        <taxon>Bacteria</taxon>
        <taxon>Bacillati</taxon>
        <taxon>Actinomycetota</taxon>
        <taxon>Actinomycetes</taxon>
        <taxon>Mycobacteriales</taxon>
        <taxon>Tomitella</taxon>
    </lineage>
</organism>